<feature type="site" description="Important for catalytic activity" evidence="9">
    <location>
        <position position="110"/>
    </location>
</feature>
<dbReference type="Gene3D" id="3.40.50.720">
    <property type="entry name" value="NAD(P)-binding Rossmann-like Domain"/>
    <property type="match status" value="1"/>
</dbReference>
<comment type="function">
    <text evidence="9">Catalyzes the two-step NADP-dependent conversion of GDP-4-dehydro-6-deoxy-D-mannose to GDP-fucose, involving an epimerase and a reductase reaction.</text>
</comment>
<dbReference type="HAMAP" id="MF_00956">
    <property type="entry name" value="GDP_fucose_synth"/>
    <property type="match status" value="1"/>
</dbReference>
<feature type="binding site" evidence="9">
    <location>
        <position position="203"/>
    </location>
    <ligand>
        <name>substrate</name>
    </ligand>
</feature>
<keyword evidence="5 9" id="KW-0560">Oxidoreductase</keyword>
<feature type="binding site" evidence="9">
    <location>
        <position position="270"/>
    </location>
    <ligand>
        <name>substrate</name>
    </ligand>
</feature>
<dbReference type="PANTHER" id="PTHR43238:SF1">
    <property type="entry name" value="GDP-L-FUCOSE SYNTHASE"/>
    <property type="match status" value="1"/>
</dbReference>
<evidence type="ECO:0000256" key="6">
    <source>
        <dbReference type="ARBA" id="ARBA00023235"/>
    </source>
</evidence>
<dbReference type="Proteomes" id="UP000284676">
    <property type="component" value="Unassembled WGS sequence"/>
</dbReference>
<reference evidence="11 12" key="1">
    <citation type="submission" date="2018-08" db="EMBL/GenBank/DDBJ databases">
        <title>A genome reference for cultivated species of the human gut microbiota.</title>
        <authorList>
            <person name="Zou Y."/>
            <person name="Xue W."/>
            <person name="Luo G."/>
        </authorList>
    </citation>
    <scope>NUCLEOTIDE SEQUENCE [LARGE SCALE GENOMIC DNA]</scope>
    <source>
        <strain evidence="11 12">AM25-1</strain>
    </source>
</reference>
<evidence type="ECO:0000256" key="3">
    <source>
        <dbReference type="ARBA" id="ARBA00012371"/>
    </source>
</evidence>
<dbReference type="InterPro" id="IPR036291">
    <property type="entry name" value="NAD(P)-bd_dom_sf"/>
</dbReference>
<dbReference type="EMBL" id="QRHL01000003">
    <property type="protein sequence ID" value="RHF73884.1"/>
    <property type="molecule type" value="Genomic_DNA"/>
</dbReference>
<evidence type="ECO:0000256" key="8">
    <source>
        <dbReference type="ARBA" id="ARBA00051935"/>
    </source>
</evidence>
<dbReference type="Pfam" id="PF01370">
    <property type="entry name" value="Epimerase"/>
    <property type="match status" value="1"/>
</dbReference>
<keyword evidence="4 9" id="KW-0521">NADP</keyword>
<dbReference type="Gene3D" id="3.90.25.10">
    <property type="entry name" value="UDP-galactose 4-epimerase, domain 1"/>
    <property type="match status" value="1"/>
</dbReference>
<dbReference type="UniPathway" id="UPA00128">
    <property type="reaction ID" value="UER00191"/>
</dbReference>
<evidence type="ECO:0000256" key="5">
    <source>
        <dbReference type="ARBA" id="ARBA00023002"/>
    </source>
</evidence>
<feature type="binding site" evidence="9">
    <location>
        <position position="210"/>
    </location>
    <ligand>
        <name>substrate</name>
    </ligand>
</feature>
<gene>
    <name evidence="9" type="primary">fcl</name>
    <name evidence="11" type="ORF">DW663_03615</name>
</gene>
<feature type="site" description="Important for catalytic activity" evidence="9">
    <location>
        <position position="108"/>
    </location>
</feature>
<dbReference type="PANTHER" id="PTHR43238">
    <property type="entry name" value="GDP-L-FUCOSE SYNTHASE"/>
    <property type="match status" value="1"/>
</dbReference>
<evidence type="ECO:0000259" key="10">
    <source>
        <dbReference type="Pfam" id="PF01370"/>
    </source>
</evidence>
<feature type="binding site" evidence="9">
    <location>
        <position position="141"/>
    </location>
    <ligand>
        <name>NADP(+)</name>
        <dbReference type="ChEBI" id="CHEBI:58349"/>
    </ligand>
</feature>
<evidence type="ECO:0000256" key="7">
    <source>
        <dbReference type="ARBA" id="ARBA00023268"/>
    </source>
</evidence>
<name>A0A414PZ91_FUSMR</name>
<keyword evidence="6 9" id="KW-0413">Isomerase</keyword>
<feature type="active site" description="Proton donor/acceptor" evidence="9">
    <location>
        <position position="137"/>
    </location>
</feature>
<feature type="binding site" evidence="9">
    <location>
        <begin position="164"/>
        <end position="167"/>
    </location>
    <ligand>
        <name>NADP(+)</name>
        <dbReference type="ChEBI" id="CHEBI:58349"/>
    </ligand>
</feature>
<comment type="catalytic activity">
    <reaction evidence="8 9">
        <text>GDP-beta-L-fucose + NADP(+) = GDP-4-dehydro-alpha-D-rhamnose + NADPH + H(+)</text>
        <dbReference type="Rhea" id="RHEA:18885"/>
        <dbReference type="ChEBI" id="CHEBI:15378"/>
        <dbReference type="ChEBI" id="CHEBI:57273"/>
        <dbReference type="ChEBI" id="CHEBI:57783"/>
        <dbReference type="ChEBI" id="CHEBI:57964"/>
        <dbReference type="ChEBI" id="CHEBI:58349"/>
        <dbReference type="EC" id="1.1.1.271"/>
    </reaction>
</comment>
<comment type="pathway">
    <text evidence="1 9">Nucleotide-sugar biosynthesis; GDP-L-fucose biosynthesis via de novo pathway; GDP-L-fucose from GDP-alpha-D-mannose: step 2/2.</text>
</comment>
<comment type="caution">
    <text evidence="11">The sequence shown here is derived from an EMBL/GenBank/DDBJ whole genome shotgun (WGS) entry which is preliminary data.</text>
</comment>
<dbReference type="GO" id="GO:0016853">
    <property type="term" value="F:isomerase activity"/>
    <property type="evidence" value="ECO:0007669"/>
    <property type="project" value="UniProtKB-KW"/>
</dbReference>
<dbReference type="InterPro" id="IPR001509">
    <property type="entry name" value="Epimerase_deHydtase"/>
</dbReference>
<feature type="binding site" evidence="9">
    <location>
        <begin position="11"/>
        <end position="17"/>
    </location>
    <ligand>
        <name>NADP(+)</name>
        <dbReference type="ChEBI" id="CHEBI:58349"/>
    </ligand>
</feature>
<evidence type="ECO:0000256" key="9">
    <source>
        <dbReference type="HAMAP-Rule" id="MF_00956"/>
    </source>
</evidence>
<dbReference type="GO" id="GO:0070401">
    <property type="term" value="F:NADP+ binding"/>
    <property type="evidence" value="ECO:0007669"/>
    <property type="project" value="UniProtKB-UniRule"/>
</dbReference>
<evidence type="ECO:0000313" key="11">
    <source>
        <dbReference type="EMBL" id="RHF73884.1"/>
    </source>
</evidence>
<dbReference type="GO" id="GO:0042351">
    <property type="term" value="P:'de novo' GDP-L-fucose biosynthetic process"/>
    <property type="evidence" value="ECO:0007669"/>
    <property type="project" value="UniProtKB-UniRule"/>
</dbReference>
<keyword evidence="7 9" id="KW-0511">Multifunctional enzyme</keyword>
<protein>
    <recommendedName>
        <fullName evidence="3 9">GDP-L-fucose synthase</fullName>
        <ecNumber evidence="3 9">1.1.1.271</ecNumber>
    </recommendedName>
    <alternativeName>
        <fullName evidence="9">GDP-4-keto-6-deoxy-D-mannose-3,5-epimerase-4-reductase</fullName>
    </alternativeName>
</protein>
<evidence type="ECO:0000313" key="12">
    <source>
        <dbReference type="Proteomes" id="UP000284676"/>
    </source>
</evidence>
<dbReference type="FunFam" id="3.40.50.720:FF:000101">
    <property type="entry name" value="GDP-L-fucose synthase"/>
    <property type="match status" value="1"/>
</dbReference>
<feature type="domain" description="NAD-dependent epimerase/dehydratase" evidence="10">
    <location>
        <begin position="7"/>
        <end position="238"/>
    </location>
</feature>
<feature type="binding site" evidence="9">
    <location>
        <position position="180"/>
    </location>
    <ligand>
        <name>NADP(+)</name>
        <dbReference type="ChEBI" id="CHEBI:58349"/>
    </ligand>
</feature>
<feature type="binding site" evidence="9">
    <location>
        <begin position="106"/>
        <end position="109"/>
    </location>
    <ligand>
        <name>NADP(+)</name>
        <dbReference type="ChEBI" id="CHEBI:58349"/>
    </ligand>
</feature>
<sequence length="308" mass="35192">MNKNSKIYVAGHRGLVGSAIVRNLEERGYTNIICRTHKELDLTRQADVEKFFAEEKPEYVFLAAAKVGGIQANNTRPAEFIYENLMIESNIIHSAYKYGVKKLLFLGSSCIYPKFANQPIKEEYLLTGELEPTNEAYAIAKITGIELCKFYRRQYGRDFISAMPTNLYGINDNFDLETSHVLPALIRKFHEAKINNQEEVVMWGTGKPLREFMYVDDLADALVHLMVNYSDEIHVNMGTGKDLSIGELAQIVKEVVGYEGKIVNDLSKPDGTPRKLLDVSRLEATGWKYKTELREGIEKVYKWYLENK</sequence>
<proteinExistence type="inferred from homology"/>
<organism evidence="11 12">
    <name type="scientific">Fusobacterium mortiferum</name>
    <dbReference type="NCBI Taxonomy" id="850"/>
    <lineage>
        <taxon>Bacteria</taxon>
        <taxon>Fusobacteriati</taxon>
        <taxon>Fusobacteriota</taxon>
        <taxon>Fusobacteriia</taxon>
        <taxon>Fusobacteriales</taxon>
        <taxon>Fusobacteriaceae</taxon>
        <taxon>Fusobacterium</taxon>
    </lineage>
</organism>
<dbReference type="AlphaFoldDB" id="A0A414PZ91"/>
<evidence type="ECO:0000256" key="1">
    <source>
        <dbReference type="ARBA" id="ARBA00004883"/>
    </source>
</evidence>
<dbReference type="InterPro" id="IPR028614">
    <property type="entry name" value="GDP_fucose/colitose_synth"/>
</dbReference>
<dbReference type="GO" id="GO:0050577">
    <property type="term" value="F:GDP-L-fucose synthase activity"/>
    <property type="evidence" value="ECO:0007669"/>
    <property type="project" value="UniProtKB-UniRule"/>
</dbReference>
<dbReference type="CDD" id="cd05239">
    <property type="entry name" value="GDP_FS_SDR_e"/>
    <property type="match status" value="1"/>
</dbReference>
<accession>A0A414PZ91</accession>
<evidence type="ECO:0000256" key="2">
    <source>
        <dbReference type="ARBA" id="ARBA00005959"/>
    </source>
</evidence>
<evidence type="ECO:0000256" key="4">
    <source>
        <dbReference type="ARBA" id="ARBA00022857"/>
    </source>
</evidence>
<comment type="similarity">
    <text evidence="2 9">Belongs to the NAD(P)-dependent epimerase/dehydratase family. Fucose synthase subfamily.</text>
</comment>
<feature type="binding site" evidence="9">
    <location>
        <position position="188"/>
    </location>
    <ligand>
        <name>substrate</name>
    </ligand>
</feature>
<dbReference type="RefSeq" id="WP_118234107.1">
    <property type="nucleotide sequence ID" value="NZ_JAQEHD010000003.1"/>
</dbReference>
<dbReference type="EC" id="1.1.1.271" evidence="3 9"/>
<dbReference type="SUPFAM" id="SSF51735">
    <property type="entry name" value="NAD(P)-binding Rossmann-fold domains"/>
    <property type="match status" value="1"/>
</dbReference>